<name>A0A430R6R9_THESC</name>
<gene>
    <name evidence="1" type="ORF">CSW50_06005</name>
</gene>
<accession>A0A430R6R9</accession>
<comment type="caution">
    <text evidence="1">The sequence shown here is derived from an EMBL/GenBank/DDBJ whole genome shotgun (WGS) entry which is preliminary data.</text>
</comment>
<proteinExistence type="predicted"/>
<organism evidence="1 2">
    <name type="scientific">Thermus scotoductus</name>
    <dbReference type="NCBI Taxonomy" id="37636"/>
    <lineage>
        <taxon>Bacteria</taxon>
        <taxon>Thermotogati</taxon>
        <taxon>Deinococcota</taxon>
        <taxon>Deinococci</taxon>
        <taxon>Thermales</taxon>
        <taxon>Thermaceae</taxon>
        <taxon>Thermus</taxon>
    </lineage>
</organism>
<evidence type="ECO:0000313" key="1">
    <source>
        <dbReference type="EMBL" id="RTH03110.1"/>
    </source>
</evidence>
<protein>
    <submittedName>
        <fullName evidence="1">Uncharacterized protein</fullName>
    </submittedName>
</protein>
<dbReference type="EMBL" id="PELM01000157">
    <property type="protein sequence ID" value="RTH03110.1"/>
    <property type="molecule type" value="Genomic_DNA"/>
</dbReference>
<dbReference type="RefSeq" id="WP_126187405.1">
    <property type="nucleotide sequence ID" value="NZ_PELM01000157.1"/>
</dbReference>
<sequence>MMRPGMPEWALELGVPEDGIAIDMGICPWCGGYELHVASNGRAAGRRPGVRCCLRGALAEAARIREILAQVKNPQDQEEKKRELRDVMGFIQRMGASPEELSRAAQDVMGRYRLDARPILHLLERLARG</sequence>
<evidence type="ECO:0000313" key="2">
    <source>
        <dbReference type="Proteomes" id="UP000288082"/>
    </source>
</evidence>
<dbReference type="Proteomes" id="UP000288082">
    <property type="component" value="Unassembled WGS sequence"/>
</dbReference>
<reference evidence="1 2" key="1">
    <citation type="journal article" date="2019" name="Extremophiles">
        <title>Biogeography of thermophiles and predominance of Thermus scotoductus in domestic water heaters.</title>
        <authorList>
            <person name="Wilpiszeski R.L."/>
            <person name="Zhang Z."/>
            <person name="House C.H."/>
        </authorList>
    </citation>
    <scope>NUCLEOTIDE SEQUENCE [LARGE SCALE GENOMIC DNA]</scope>
    <source>
        <strain evidence="1 2">38_S38</strain>
    </source>
</reference>
<dbReference type="AlphaFoldDB" id="A0A430R6R9"/>